<feature type="non-terminal residue" evidence="2">
    <location>
        <position position="1"/>
    </location>
</feature>
<feature type="transmembrane region" description="Helical" evidence="1">
    <location>
        <begin position="119"/>
        <end position="137"/>
    </location>
</feature>
<dbReference type="InterPro" id="IPR018746">
    <property type="entry name" value="DUF2298"/>
</dbReference>
<dbReference type="EMBL" id="LAZR01027672">
    <property type="protein sequence ID" value="KKL64999.1"/>
    <property type="molecule type" value="Genomic_DNA"/>
</dbReference>
<reference evidence="2" key="1">
    <citation type="journal article" date="2015" name="Nature">
        <title>Complex archaea that bridge the gap between prokaryotes and eukaryotes.</title>
        <authorList>
            <person name="Spang A."/>
            <person name="Saw J.H."/>
            <person name="Jorgensen S.L."/>
            <person name="Zaremba-Niedzwiedzka K."/>
            <person name="Martijn J."/>
            <person name="Lind A.E."/>
            <person name="van Eijk R."/>
            <person name="Schleper C."/>
            <person name="Guy L."/>
            <person name="Ettema T.J."/>
        </authorList>
    </citation>
    <scope>NUCLEOTIDE SEQUENCE</scope>
</reference>
<keyword evidence="1" id="KW-0812">Transmembrane</keyword>
<sequence length="370" mass="41392">DQLGDELWERGVSLFTVLMLILAIAVVGLAFFHQLRRPPDERDGGQLFAFFLAGFALMMLLGAEFYFVNDPLRWRGNTVFRFWLQSWLILSIVAGFGLYRLTLGWRPPRPRLGTLPGQWLAGSGVVLGVAYTLFVALDPWDTLYSRWWTATPGILVAGASVVAYAAAAAARDASPPQVWRRLGWLGATVAIVGLALVYPVTVALERTDGFRNDQSLNGLVHVQRGEPMEYEAIEWLNEHVSGVPVILEAFGDDFSDSGRISSRTGLPTVIGWLNHELQWRGRPSFDGSGTPFTERPEDVETIYTTMDVQTARSLLDKYDVEYVYLGRLEREKYGGDGLEKFREFMTPVFENEGVTIYRMPGQEAAVNGSR</sequence>
<dbReference type="PANTHER" id="PTHR10790:SF51">
    <property type="entry name" value="TETRATRICOPEPTIDE REPEAT PROTEIN"/>
    <property type="match status" value="1"/>
</dbReference>
<keyword evidence="1" id="KW-1133">Transmembrane helix</keyword>
<name>A0A0F9DTE6_9ZZZZ</name>
<dbReference type="PANTHER" id="PTHR10790">
    <property type="entry name" value="TPR-DOMAIN CONTAINING PROTEIN"/>
    <property type="match status" value="1"/>
</dbReference>
<accession>A0A0F9DTE6</accession>
<evidence type="ECO:0000313" key="2">
    <source>
        <dbReference type="EMBL" id="KKL64999.1"/>
    </source>
</evidence>
<keyword evidence="1" id="KW-0472">Membrane</keyword>
<feature type="transmembrane region" description="Helical" evidence="1">
    <location>
        <begin position="182"/>
        <end position="204"/>
    </location>
</feature>
<evidence type="ECO:0000256" key="1">
    <source>
        <dbReference type="SAM" id="Phobius"/>
    </source>
</evidence>
<feature type="transmembrane region" description="Helical" evidence="1">
    <location>
        <begin position="12"/>
        <end position="35"/>
    </location>
</feature>
<organism evidence="2">
    <name type="scientific">marine sediment metagenome</name>
    <dbReference type="NCBI Taxonomy" id="412755"/>
    <lineage>
        <taxon>unclassified sequences</taxon>
        <taxon>metagenomes</taxon>
        <taxon>ecological metagenomes</taxon>
    </lineage>
</organism>
<protein>
    <submittedName>
        <fullName evidence="2">Uncharacterized protein</fullName>
    </submittedName>
</protein>
<feature type="transmembrane region" description="Helical" evidence="1">
    <location>
        <begin position="80"/>
        <end position="99"/>
    </location>
</feature>
<dbReference type="AlphaFoldDB" id="A0A0F9DTE6"/>
<dbReference type="Pfam" id="PF10060">
    <property type="entry name" value="DUF2298"/>
    <property type="match status" value="1"/>
</dbReference>
<proteinExistence type="predicted"/>
<feature type="transmembrane region" description="Helical" evidence="1">
    <location>
        <begin position="47"/>
        <end position="68"/>
    </location>
</feature>
<comment type="caution">
    <text evidence="2">The sequence shown here is derived from an EMBL/GenBank/DDBJ whole genome shotgun (WGS) entry which is preliminary data.</text>
</comment>
<feature type="transmembrane region" description="Helical" evidence="1">
    <location>
        <begin position="149"/>
        <end position="170"/>
    </location>
</feature>
<gene>
    <name evidence="2" type="ORF">LCGC14_2159360</name>
</gene>